<protein>
    <submittedName>
        <fullName evidence="1">Uncharacterized protein</fullName>
    </submittedName>
</protein>
<organism evidence="1 2">
    <name type="scientific">Pseudarcicella hirudinis</name>
    <dbReference type="NCBI Taxonomy" id="1079859"/>
    <lineage>
        <taxon>Bacteria</taxon>
        <taxon>Pseudomonadati</taxon>
        <taxon>Bacteroidota</taxon>
        <taxon>Cytophagia</taxon>
        <taxon>Cytophagales</taxon>
        <taxon>Flectobacillaceae</taxon>
        <taxon>Pseudarcicella</taxon>
    </lineage>
</organism>
<gene>
    <name evidence="1" type="ORF">SAMN04515674_101584</name>
</gene>
<dbReference type="EMBL" id="FOXH01000001">
    <property type="protein sequence ID" value="SFP16377.1"/>
    <property type="molecule type" value="Genomic_DNA"/>
</dbReference>
<dbReference type="STRING" id="1079859.SAMN04515674_101584"/>
<dbReference type="RefSeq" id="WP_092011780.1">
    <property type="nucleotide sequence ID" value="NZ_FOXH01000001.1"/>
</dbReference>
<evidence type="ECO:0000313" key="1">
    <source>
        <dbReference type="EMBL" id="SFP16377.1"/>
    </source>
</evidence>
<accession>A0A1I5N3W0</accession>
<proteinExistence type="predicted"/>
<dbReference type="Proteomes" id="UP000199306">
    <property type="component" value="Unassembled WGS sequence"/>
</dbReference>
<dbReference type="AlphaFoldDB" id="A0A1I5N3W0"/>
<evidence type="ECO:0000313" key="2">
    <source>
        <dbReference type="Proteomes" id="UP000199306"/>
    </source>
</evidence>
<keyword evidence="2" id="KW-1185">Reference proteome</keyword>
<dbReference type="OrthoDB" id="959238at2"/>
<reference evidence="1 2" key="1">
    <citation type="submission" date="2016-10" db="EMBL/GenBank/DDBJ databases">
        <authorList>
            <person name="de Groot N.N."/>
        </authorList>
    </citation>
    <scope>NUCLEOTIDE SEQUENCE [LARGE SCALE GENOMIC DNA]</scope>
    <source>
        <strain evidence="2">E92,LMG 26720,CCM 7988</strain>
    </source>
</reference>
<sequence>MTTKKNLGFDPEEIQILKKECAESEQSFMYFEDEDLNEPNGEEFAHIHFIGQYEGKEVIYDCVIYTLRLHHGSLVYEAAEQKAIKAFPLYIPIENRDETYQANEALDEEVEVMILEFIEELEETEEIKVQEHIELDADFDYGIGLDVALNVDEIDDDVIEKFVKEFNAGTVKLDKTLYSFKSEEE</sequence>
<name>A0A1I5N3W0_9BACT</name>